<accession>A0ABV4MR46</accession>
<name>A0ABV4MR46_9VIBR</name>
<dbReference type="EMBL" id="JBFSSG010000001">
    <property type="protein sequence ID" value="MEZ8719616.1"/>
    <property type="molecule type" value="Genomic_DNA"/>
</dbReference>
<sequence>MSTTKYLYDPFTPVFPSLTEAPKGRGYVFETRLKAPVRRVKIFSHEVWLPKGVGFNPSTKELYAKKNRNSEQILNESVRVHATTSKTDVAKLIIKLVNSLFTLTDSLPETESTKTVNYSVCLKTPKKPTQSPALSVVTNISGQKPTHRDIALSSLGGVDDALQVISWTRDQLEDYSLSLEQGNPVPFTYDRSKEIVTSLTPSNTAIYTNQLETAFERYTENAGLQIEVQDKSESDSWGKFAPFIDTVNYTITQARQIKRVENNNEIKTEKFHTQPHKTSGVVGVLVSLARRELNLQISAITGKTSTGSFQIKRFTLSKYPLKKAFELAKKAYLDAFSMPHPTTYQMNLEYDQFRAALVRTLPSELFYQTGNALEGMQVVKPSKPVRMLELSKEEITRLKAKKAKAEGKTKKAKTKKKVAKPTRIKDEISDVPDVAIDEVATSTETKETDLDCGITATVEEPVPNIDELMAEAEFLIKERLQLRSKHSHTLDVLRDGEFGFTNFGDLPPTQDIQLADCQSCSSPATVTEEKGMYRCHCTKCTKQGALVPSLWRASLDWNSVNTLSIKVTDIPHFHLYGRSIENSYLYLENIEPLIVVQDELCQIETELALLQRKYKLDLGTRYQKPGKNFKESIEAYRYWFNITFEVVNRYRLVGRAWNK</sequence>
<organism evidence="2 3">
    <name type="scientific">Vibrio pomeroyi</name>
    <dbReference type="NCBI Taxonomy" id="198832"/>
    <lineage>
        <taxon>Bacteria</taxon>
        <taxon>Pseudomonadati</taxon>
        <taxon>Pseudomonadota</taxon>
        <taxon>Gammaproteobacteria</taxon>
        <taxon>Vibrionales</taxon>
        <taxon>Vibrionaceae</taxon>
        <taxon>Vibrio</taxon>
    </lineage>
</organism>
<proteinExistence type="predicted"/>
<feature type="coiled-coil region" evidence="1">
    <location>
        <begin position="388"/>
        <end position="415"/>
    </location>
</feature>
<evidence type="ECO:0000313" key="3">
    <source>
        <dbReference type="Proteomes" id="UP001570071"/>
    </source>
</evidence>
<evidence type="ECO:0000313" key="2">
    <source>
        <dbReference type="EMBL" id="MEZ8719616.1"/>
    </source>
</evidence>
<dbReference type="Proteomes" id="UP001570071">
    <property type="component" value="Unassembled WGS sequence"/>
</dbReference>
<reference evidence="2 3" key="1">
    <citation type="journal article" date="2024" name="ISME J.">
        <title>Tailless and filamentous prophages are predominant in marine Vibrio.</title>
        <authorList>
            <person name="Steensen K."/>
            <person name="Seneca J."/>
            <person name="Bartlau N."/>
            <person name="Yu X.A."/>
            <person name="Hussain F.A."/>
            <person name="Polz M.F."/>
        </authorList>
    </citation>
    <scope>NUCLEOTIDE SEQUENCE [LARGE SCALE GENOMIC DNA]</scope>
    <source>
        <strain evidence="2 3">10N.239.312.F12</strain>
    </source>
</reference>
<protein>
    <submittedName>
        <fullName evidence="2">Uncharacterized protein</fullName>
    </submittedName>
</protein>
<evidence type="ECO:0000256" key="1">
    <source>
        <dbReference type="SAM" id="Coils"/>
    </source>
</evidence>
<keyword evidence="3" id="KW-1185">Reference proteome</keyword>
<keyword evidence="1" id="KW-0175">Coiled coil</keyword>
<gene>
    <name evidence="2" type="ORF">AB6D66_00960</name>
</gene>
<dbReference type="RefSeq" id="WP_372121865.1">
    <property type="nucleotide sequence ID" value="NZ_JBFSSG010000001.1"/>
</dbReference>
<comment type="caution">
    <text evidence="2">The sequence shown here is derived from an EMBL/GenBank/DDBJ whole genome shotgun (WGS) entry which is preliminary data.</text>
</comment>